<evidence type="ECO:0000256" key="13">
    <source>
        <dbReference type="SAM" id="Phobius"/>
    </source>
</evidence>
<keyword evidence="10 12" id="KW-0739">Sodium transport</keyword>
<evidence type="ECO:0000256" key="6">
    <source>
        <dbReference type="ARBA" id="ARBA00022989"/>
    </source>
</evidence>
<evidence type="ECO:0000256" key="7">
    <source>
        <dbReference type="ARBA" id="ARBA00023053"/>
    </source>
</evidence>
<keyword evidence="6 13" id="KW-1133">Transmembrane helix</keyword>
<dbReference type="GO" id="GO:0015280">
    <property type="term" value="F:ligand-gated sodium channel activity"/>
    <property type="evidence" value="ECO:0007669"/>
    <property type="project" value="TreeGrafter"/>
</dbReference>
<proteinExistence type="inferred from homology"/>
<evidence type="ECO:0000256" key="5">
    <source>
        <dbReference type="ARBA" id="ARBA00022692"/>
    </source>
</evidence>
<dbReference type="Pfam" id="PF00858">
    <property type="entry name" value="ASC"/>
    <property type="match status" value="1"/>
</dbReference>
<keyword evidence="11 12" id="KW-0407">Ion channel</keyword>
<dbReference type="Gene3D" id="1.10.287.770">
    <property type="entry name" value="YojJ-like"/>
    <property type="match status" value="1"/>
</dbReference>
<evidence type="ECO:0000256" key="1">
    <source>
        <dbReference type="ARBA" id="ARBA00004141"/>
    </source>
</evidence>
<dbReference type="EMBL" id="BMAW01116557">
    <property type="protein sequence ID" value="GFT71106.1"/>
    <property type="molecule type" value="Genomic_DNA"/>
</dbReference>
<protein>
    <submittedName>
        <fullName evidence="14">Uncharacterized protein</fullName>
    </submittedName>
</protein>
<keyword evidence="4 12" id="KW-0894">Sodium channel</keyword>
<evidence type="ECO:0000256" key="8">
    <source>
        <dbReference type="ARBA" id="ARBA00023065"/>
    </source>
</evidence>
<keyword evidence="9 13" id="KW-0472">Membrane</keyword>
<comment type="similarity">
    <text evidence="2 12">Belongs to the amiloride-sensitive sodium channel (TC 1.A.6) family.</text>
</comment>
<accession>A0A8X6PLN3</accession>
<dbReference type="AlphaFoldDB" id="A0A8X6PLN3"/>
<dbReference type="PANTHER" id="PTHR11690:SF248">
    <property type="entry name" value="PICKPOCKET 17, ISOFORM A"/>
    <property type="match status" value="1"/>
</dbReference>
<evidence type="ECO:0000313" key="14">
    <source>
        <dbReference type="EMBL" id="GFT71106.1"/>
    </source>
</evidence>
<organism evidence="14 15">
    <name type="scientific">Nephila pilipes</name>
    <name type="common">Giant wood spider</name>
    <name type="synonym">Nephila maculata</name>
    <dbReference type="NCBI Taxonomy" id="299642"/>
    <lineage>
        <taxon>Eukaryota</taxon>
        <taxon>Metazoa</taxon>
        <taxon>Ecdysozoa</taxon>
        <taxon>Arthropoda</taxon>
        <taxon>Chelicerata</taxon>
        <taxon>Arachnida</taxon>
        <taxon>Araneae</taxon>
        <taxon>Araneomorphae</taxon>
        <taxon>Entelegynae</taxon>
        <taxon>Araneoidea</taxon>
        <taxon>Nephilidae</taxon>
        <taxon>Nephila</taxon>
    </lineage>
</organism>
<keyword evidence="15" id="KW-1185">Reference proteome</keyword>
<keyword evidence="7" id="KW-0915">Sodium</keyword>
<evidence type="ECO:0000256" key="3">
    <source>
        <dbReference type="ARBA" id="ARBA00022448"/>
    </source>
</evidence>
<comment type="caution">
    <text evidence="14">The sequence shown here is derived from an EMBL/GenBank/DDBJ whole genome shotgun (WGS) entry which is preliminary data.</text>
</comment>
<sequence>MPSRSNPSPYQPSIFKSNERHPFTRRRARFSFKDRDQISIGTKKSTRTAPWVDQTSCILNRLNRRSILKMLLVWKLFKISIFIVCVACFSWQSANFFQLYFTYPTATHIDLTFPEVLIRPAITFCNNNPVKREEFCAAYPDLCQKPDNLTEFCEMHPYLCRDDISNLVIPKLGYYASNSTDEIRNAIMEIYIHNISEDGADLWSWTAPYEDYNERKMKTIFVYDNSRNQYITCYSSNLHIYGSEEVESTDSNESITTKHILSTFHKIISEEETVYPWTSPQILLSIHSPFVPVYPLYEGQILQKSHLYFINIWLEEEHLLESPYQTNCTDYENLWKKNNKTGPRSQEMCREWCLRNTLKPCEQCDITLQMVEKPMWICDYVDWCEYDATDFEILDNCQRNCKVNCKKLTYRYEIFDRLAESFEDKPPDIDSDEILIRLEIKNPEVIVMSHKPLYNGMDVFSYIGGLMGCWLGFSVWACTGIAETTFRTVLYYLKQFATKSRHSPARNRFLFKRNHHSTRVF</sequence>
<gene>
    <name evidence="14" type="primary">AVEN_235582_1</name>
    <name evidence="14" type="ORF">NPIL_49891</name>
</gene>
<comment type="subcellular location">
    <subcellularLocation>
        <location evidence="1">Membrane</location>
        <topology evidence="1">Multi-pass membrane protein</topology>
    </subcellularLocation>
</comment>
<dbReference type="GO" id="GO:0005886">
    <property type="term" value="C:plasma membrane"/>
    <property type="evidence" value="ECO:0007669"/>
    <property type="project" value="TreeGrafter"/>
</dbReference>
<evidence type="ECO:0000313" key="15">
    <source>
        <dbReference type="Proteomes" id="UP000887013"/>
    </source>
</evidence>
<dbReference type="Proteomes" id="UP000887013">
    <property type="component" value="Unassembled WGS sequence"/>
</dbReference>
<evidence type="ECO:0000256" key="12">
    <source>
        <dbReference type="RuleBase" id="RU000679"/>
    </source>
</evidence>
<keyword evidence="8 12" id="KW-0406">Ion transport</keyword>
<dbReference type="PANTHER" id="PTHR11690">
    <property type="entry name" value="AMILORIDE-SENSITIVE SODIUM CHANNEL-RELATED"/>
    <property type="match status" value="1"/>
</dbReference>
<keyword evidence="3 12" id="KW-0813">Transport</keyword>
<evidence type="ECO:0000256" key="2">
    <source>
        <dbReference type="ARBA" id="ARBA00007193"/>
    </source>
</evidence>
<feature type="transmembrane region" description="Helical" evidence="13">
    <location>
        <begin position="71"/>
        <end position="92"/>
    </location>
</feature>
<evidence type="ECO:0000256" key="4">
    <source>
        <dbReference type="ARBA" id="ARBA00022461"/>
    </source>
</evidence>
<name>A0A8X6PLN3_NEPPI</name>
<dbReference type="PRINTS" id="PR01078">
    <property type="entry name" value="AMINACHANNEL"/>
</dbReference>
<evidence type="ECO:0000256" key="11">
    <source>
        <dbReference type="ARBA" id="ARBA00023303"/>
    </source>
</evidence>
<keyword evidence="5 12" id="KW-0812">Transmembrane</keyword>
<dbReference type="InterPro" id="IPR001873">
    <property type="entry name" value="ENaC"/>
</dbReference>
<evidence type="ECO:0000256" key="10">
    <source>
        <dbReference type="ARBA" id="ARBA00023201"/>
    </source>
</evidence>
<reference evidence="14" key="1">
    <citation type="submission" date="2020-08" db="EMBL/GenBank/DDBJ databases">
        <title>Multicomponent nature underlies the extraordinary mechanical properties of spider dragline silk.</title>
        <authorList>
            <person name="Kono N."/>
            <person name="Nakamura H."/>
            <person name="Mori M."/>
            <person name="Yoshida Y."/>
            <person name="Ohtoshi R."/>
            <person name="Malay A.D."/>
            <person name="Moran D.A.P."/>
            <person name="Tomita M."/>
            <person name="Numata K."/>
            <person name="Arakawa K."/>
        </authorList>
    </citation>
    <scope>NUCLEOTIDE SEQUENCE</scope>
</reference>
<dbReference type="OrthoDB" id="6437510at2759"/>
<evidence type="ECO:0000256" key="9">
    <source>
        <dbReference type="ARBA" id="ARBA00023136"/>
    </source>
</evidence>